<gene>
    <name evidence="1" type="primary">flgN</name>
    <name evidence="1" type="ORF">ISG29_18185</name>
</gene>
<keyword evidence="1" id="KW-0282">Flagellum</keyword>
<dbReference type="GO" id="GO:0044780">
    <property type="term" value="P:bacterial-type flagellum assembly"/>
    <property type="evidence" value="ECO:0007669"/>
    <property type="project" value="InterPro"/>
</dbReference>
<accession>A0A930V1D9</accession>
<evidence type="ECO:0000313" key="1">
    <source>
        <dbReference type="EMBL" id="MBF4163617.1"/>
    </source>
</evidence>
<keyword evidence="1" id="KW-0966">Cell projection</keyword>
<keyword evidence="2" id="KW-1185">Reference proteome</keyword>
<comment type="caution">
    <text evidence="1">The sequence shown here is derived from an EMBL/GenBank/DDBJ whole genome shotgun (WGS) entry which is preliminary data.</text>
</comment>
<dbReference type="Pfam" id="PF05130">
    <property type="entry name" value="FlgN"/>
    <property type="match status" value="1"/>
</dbReference>
<sequence>MEKLSLMLWRERELLEALLYRLEVEQLMLAANRTVNLARAARDVDAVLDLLRETEVLRGVAATEVAAELGCDPGASLAELAEIAEEPWRTILVDHRDAFHELTRRVGAVSATNRDLLSSGAQHALDAFADLGDLVSFGSPLVEGQG</sequence>
<dbReference type="Proteomes" id="UP000656804">
    <property type="component" value="Unassembled WGS sequence"/>
</dbReference>
<dbReference type="EMBL" id="JADIVZ010000013">
    <property type="protein sequence ID" value="MBF4163617.1"/>
    <property type="molecule type" value="Genomic_DNA"/>
</dbReference>
<organism evidence="1 2">
    <name type="scientific">Nocardioides acrostichi</name>
    <dbReference type="NCBI Taxonomy" id="2784339"/>
    <lineage>
        <taxon>Bacteria</taxon>
        <taxon>Bacillati</taxon>
        <taxon>Actinomycetota</taxon>
        <taxon>Actinomycetes</taxon>
        <taxon>Propionibacteriales</taxon>
        <taxon>Nocardioidaceae</taxon>
        <taxon>Nocardioides</taxon>
    </lineage>
</organism>
<reference evidence="1" key="1">
    <citation type="submission" date="2020-11" db="EMBL/GenBank/DDBJ databases">
        <title>Nocardioides sp. CBS4Y-1, whole genome shotgun sequence.</title>
        <authorList>
            <person name="Tuo L."/>
        </authorList>
    </citation>
    <scope>NUCLEOTIDE SEQUENCE</scope>
    <source>
        <strain evidence="1">CBS4Y-1</strain>
    </source>
</reference>
<dbReference type="InterPro" id="IPR007809">
    <property type="entry name" value="FlgN-like"/>
</dbReference>
<dbReference type="AlphaFoldDB" id="A0A930V1D9"/>
<evidence type="ECO:0000313" key="2">
    <source>
        <dbReference type="Proteomes" id="UP000656804"/>
    </source>
</evidence>
<name>A0A930V1D9_9ACTN</name>
<protein>
    <submittedName>
        <fullName evidence="1">Flagellar export chaperone FlgN</fullName>
    </submittedName>
</protein>
<keyword evidence="1" id="KW-0969">Cilium</keyword>
<proteinExistence type="predicted"/>
<dbReference type="RefSeq" id="WP_194504873.1">
    <property type="nucleotide sequence ID" value="NZ_JADIVZ010000013.1"/>
</dbReference>